<dbReference type="OrthoDB" id="3552888at2759"/>
<gene>
    <name evidence="1" type="ORF">CSHISOI_03136</name>
</gene>
<evidence type="ECO:0000313" key="1">
    <source>
        <dbReference type="EMBL" id="TQN72321.1"/>
    </source>
</evidence>
<dbReference type="Proteomes" id="UP000326340">
    <property type="component" value="Unassembled WGS sequence"/>
</dbReference>
<dbReference type="AlphaFoldDB" id="A0A5Q4BZR6"/>
<accession>A0A5Q4BZR6</accession>
<proteinExistence type="predicted"/>
<evidence type="ECO:0000313" key="2">
    <source>
        <dbReference type="Proteomes" id="UP000326340"/>
    </source>
</evidence>
<keyword evidence="2" id="KW-1185">Reference proteome</keyword>
<sequence>MPQEGTAPVLTEAELFAGTNFTVVDLEWDVQALPGGPTINLNDSVLNAYDSLLELDPKVQRCDDDSVFERRTDFPGCSYFCRGGWPLNRAGEAIKGIGYL</sequence>
<reference evidence="1 2" key="1">
    <citation type="journal article" date="2019" name="Sci. Rep.">
        <title>Colletotrichum shisoi sp. nov., an anthracnose pathogen of Perilla frutescens in Japan: molecular phylogenetic, morphological and genomic evidence.</title>
        <authorList>
            <person name="Gan P."/>
            <person name="Tsushima A."/>
            <person name="Hiroyama R."/>
            <person name="Narusaka M."/>
            <person name="Takano Y."/>
            <person name="Narusaka Y."/>
            <person name="Kawaradani M."/>
            <person name="Damm U."/>
            <person name="Shirasu K."/>
        </authorList>
    </citation>
    <scope>NUCLEOTIDE SEQUENCE [LARGE SCALE GENOMIC DNA]</scope>
    <source>
        <strain evidence="1 2">PG-2018a</strain>
    </source>
</reference>
<comment type="caution">
    <text evidence="1">The sequence shown here is derived from an EMBL/GenBank/DDBJ whole genome shotgun (WGS) entry which is preliminary data.</text>
</comment>
<organism evidence="1 2">
    <name type="scientific">Colletotrichum shisoi</name>
    <dbReference type="NCBI Taxonomy" id="2078593"/>
    <lineage>
        <taxon>Eukaryota</taxon>
        <taxon>Fungi</taxon>
        <taxon>Dikarya</taxon>
        <taxon>Ascomycota</taxon>
        <taxon>Pezizomycotina</taxon>
        <taxon>Sordariomycetes</taxon>
        <taxon>Hypocreomycetidae</taxon>
        <taxon>Glomerellales</taxon>
        <taxon>Glomerellaceae</taxon>
        <taxon>Colletotrichum</taxon>
        <taxon>Colletotrichum destructivum species complex</taxon>
    </lineage>
</organism>
<name>A0A5Q4BZR6_9PEZI</name>
<protein>
    <submittedName>
        <fullName evidence="1">Uncharacterized protein</fullName>
    </submittedName>
</protein>
<dbReference type="EMBL" id="PUHP01000182">
    <property type="protein sequence ID" value="TQN72321.1"/>
    <property type="molecule type" value="Genomic_DNA"/>
</dbReference>